<feature type="domain" description="HD" evidence="1">
    <location>
        <begin position="147"/>
        <end position="269"/>
    </location>
</feature>
<dbReference type="PANTHER" id="PTHR43155">
    <property type="entry name" value="CYCLIC DI-GMP PHOSPHODIESTERASE PA4108-RELATED"/>
    <property type="match status" value="1"/>
</dbReference>
<dbReference type="Pfam" id="PF13487">
    <property type="entry name" value="HD_5"/>
    <property type="match status" value="1"/>
</dbReference>
<evidence type="ECO:0000313" key="4">
    <source>
        <dbReference type="Proteomes" id="UP000515819"/>
    </source>
</evidence>
<dbReference type="NCBIfam" id="TIGR00277">
    <property type="entry name" value="HDIG"/>
    <property type="match status" value="1"/>
</dbReference>
<sequence>MATLFTSELEEGMVTLTDTYSNSGKLIVPKDTVLTKSIIQMLSGNDVVFVDISDIVEPIVESQENDLSSALDTEKIKEKPQYKKFVHRYEKSISEMGDHLNDIVYKNAPIDVDMMLQNTMTTMKALNDSPLSIFTMLSTMKNYDDSTFNHSLNVALICNIFADWLNLSEDDKKLITACGLFHDVGKLLIPDAILKKPGRLTKDEFDIIKTHPVKGYQLLQKNKLDPHIQYAALMHHEKCDGSGYPIGLKGNQIDWCAQIVTIADIYEAMTAKRVYRGPISPFKVINMFEEDGLKKYNPKYLLTFLEHVVNSYMNCKVRLSNGEEGDIVFINKVRLSKPMVKTKNNFIDLSKQTDINIDSIL</sequence>
<dbReference type="SUPFAM" id="SSF109604">
    <property type="entry name" value="HD-domain/PDEase-like"/>
    <property type="match status" value="1"/>
</dbReference>
<accession>A0A7G9FQP7</accession>
<evidence type="ECO:0000259" key="2">
    <source>
        <dbReference type="PROSITE" id="PS51832"/>
    </source>
</evidence>
<dbReference type="RefSeq" id="WP_181985472.1">
    <property type="nucleotide sequence ID" value="NZ_CP060632.1"/>
</dbReference>
<dbReference type="SMART" id="SM00471">
    <property type="entry name" value="HDc"/>
    <property type="match status" value="1"/>
</dbReference>
<evidence type="ECO:0000313" key="3">
    <source>
        <dbReference type="EMBL" id="QNM00879.1"/>
    </source>
</evidence>
<protein>
    <submittedName>
        <fullName evidence="3">HD-GYP domain-containing protein</fullName>
    </submittedName>
</protein>
<dbReference type="KEGG" id="wcp:H9Q76_06295"/>
<dbReference type="InterPro" id="IPR003607">
    <property type="entry name" value="HD/PDEase_dom"/>
</dbReference>
<dbReference type="AlphaFoldDB" id="A0A7G9FQP7"/>
<dbReference type="CDD" id="cd00077">
    <property type="entry name" value="HDc"/>
    <property type="match status" value="1"/>
</dbReference>
<dbReference type="InterPro" id="IPR006675">
    <property type="entry name" value="HDIG_dom"/>
</dbReference>
<dbReference type="Gene3D" id="1.10.3210.10">
    <property type="entry name" value="Hypothetical protein af1432"/>
    <property type="match status" value="1"/>
</dbReference>
<dbReference type="PANTHER" id="PTHR43155:SF2">
    <property type="entry name" value="CYCLIC DI-GMP PHOSPHODIESTERASE PA4108"/>
    <property type="match status" value="1"/>
</dbReference>
<dbReference type="InterPro" id="IPR037522">
    <property type="entry name" value="HD_GYP_dom"/>
</dbReference>
<gene>
    <name evidence="3" type="ORF">H9Q76_06295</name>
</gene>
<dbReference type="PROSITE" id="PS51832">
    <property type="entry name" value="HD_GYP"/>
    <property type="match status" value="1"/>
</dbReference>
<reference evidence="3 4" key="1">
    <citation type="submission" date="2020-08" db="EMBL/GenBank/DDBJ databases">
        <authorList>
            <person name="Liu C."/>
            <person name="Sun Q."/>
        </authorList>
    </citation>
    <scope>NUCLEOTIDE SEQUENCE [LARGE SCALE GENOMIC DNA]</scope>
    <source>
        <strain evidence="3 4">NSJ-4</strain>
    </source>
</reference>
<keyword evidence="4" id="KW-1185">Reference proteome</keyword>
<dbReference type="InterPro" id="IPR006674">
    <property type="entry name" value="HD_domain"/>
</dbReference>
<organism evidence="3 4">
    <name type="scientific">Wujia chipingensis</name>
    <dbReference type="NCBI Taxonomy" id="2763670"/>
    <lineage>
        <taxon>Bacteria</taxon>
        <taxon>Bacillati</taxon>
        <taxon>Bacillota</taxon>
        <taxon>Clostridia</taxon>
        <taxon>Lachnospirales</taxon>
        <taxon>Lachnospiraceae</taxon>
        <taxon>Wujia</taxon>
    </lineage>
</organism>
<feature type="domain" description="HD-GYP" evidence="2">
    <location>
        <begin position="125"/>
        <end position="320"/>
    </location>
</feature>
<dbReference type="EMBL" id="CP060632">
    <property type="protein sequence ID" value="QNM00879.1"/>
    <property type="molecule type" value="Genomic_DNA"/>
</dbReference>
<proteinExistence type="predicted"/>
<evidence type="ECO:0000259" key="1">
    <source>
        <dbReference type="PROSITE" id="PS51831"/>
    </source>
</evidence>
<dbReference type="Proteomes" id="UP000515819">
    <property type="component" value="Chromosome"/>
</dbReference>
<name>A0A7G9FQP7_9FIRM</name>
<dbReference type="PROSITE" id="PS51831">
    <property type="entry name" value="HD"/>
    <property type="match status" value="1"/>
</dbReference>